<dbReference type="RefSeq" id="WP_077812640.1">
    <property type="nucleotide sequence ID" value="NZ_CP014692.1"/>
</dbReference>
<protein>
    <submittedName>
        <fullName evidence="1">Uncharacterized protein</fullName>
    </submittedName>
</protein>
<sequence length="101" mass="11529">MEDAIFLVSNLFTSVIRFKSGRFRILSTLSLITSESADIARDGTVSSTCWAKARHHIKQARVIPPAIRKDRPDLTVMTKLFFSKKIILYKELPETDLNFTI</sequence>
<keyword evidence="2" id="KW-1185">Reference proteome</keyword>
<dbReference type="EMBL" id="CP014692">
    <property type="protein sequence ID" value="AQS84597.1"/>
    <property type="molecule type" value="Genomic_DNA"/>
</dbReference>
<dbReference type="Proteomes" id="UP000188937">
    <property type="component" value="Chromosome"/>
</dbReference>
<dbReference type="KEGG" id="aace:A0U92_07185"/>
<dbReference type="AlphaFoldDB" id="A0A1U9KFU4"/>
<reference evidence="1 2" key="1">
    <citation type="submission" date="2016-03" db="EMBL/GenBank/DDBJ databases">
        <title>Acetic acid bacteria sequencing.</title>
        <authorList>
            <person name="Brandt J."/>
            <person name="Jakob F."/>
            <person name="Vogel R.F."/>
        </authorList>
    </citation>
    <scope>NUCLEOTIDE SEQUENCE [LARGE SCALE GENOMIC DNA]</scope>
    <source>
        <strain evidence="1 2">TMW2.1153</strain>
    </source>
</reference>
<evidence type="ECO:0000313" key="1">
    <source>
        <dbReference type="EMBL" id="AQS84597.1"/>
    </source>
</evidence>
<accession>A0A1U9KFU4</accession>
<evidence type="ECO:0000313" key="2">
    <source>
        <dbReference type="Proteomes" id="UP000188937"/>
    </source>
</evidence>
<gene>
    <name evidence="1" type="ORF">A0U92_07185</name>
</gene>
<name>A0A1U9KFU4_ACEAC</name>
<organism evidence="1 2">
    <name type="scientific">Acetobacter aceti</name>
    <dbReference type="NCBI Taxonomy" id="435"/>
    <lineage>
        <taxon>Bacteria</taxon>
        <taxon>Pseudomonadati</taxon>
        <taxon>Pseudomonadota</taxon>
        <taxon>Alphaproteobacteria</taxon>
        <taxon>Acetobacterales</taxon>
        <taxon>Acetobacteraceae</taxon>
        <taxon>Acetobacter</taxon>
        <taxon>Acetobacter subgen. Acetobacter</taxon>
    </lineage>
</organism>
<proteinExistence type="predicted"/>